<keyword evidence="1" id="KW-0472">Membrane</keyword>
<protein>
    <submittedName>
        <fullName evidence="2">Uncharacterized protein</fullName>
    </submittedName>
</protein>
<proteinExistence type="predicted"/>
<dbReference type="Proteomes" id="UP000034176">
    <property type="component" value="Unassembled WGS sequence"/>
</dbReference>
<reference evidence="2 3" key="1">
    <citation type="journal article" date="2015" name="Nature">
        <title>rRNA introns, odd ribosomes, and small enigmatic genomes across a large radiation of phyla.</title>
        <authorList>
            <person name="Brown C.T."/>
            <person name="Hug L.A."/>
            <person name="Thomas B.C."/>
            <person name="Sharon I."/>
            <person name="Castelle C.J."/>
            <person name="Singh A."/>
            <person name="Wilkins M.J."/>
            <person name="Williams K.H."/>
            <person name="Banfield J.F."/>
        </authorList>
    </citation>
    <scope>NUCLEOTIDE SEQUENCE [LARGE SCALE GENOMIC DNA]</scope>
</reference>
<evidence type="ECO:0000256" key="1">
    <source>
        <dbReference type="SAM" id="Phobius"/>
    </source>
</evidence>
<accession>A0A0G0ALB9</accession>
<evidence type="ECO:0000313" key="2">
    <source>
        <dbReference type="EMBL" id="KKP57604.1"/>
    </source>
</evidence>
<keyword evidence="1" id="KW-1133">Transmembrane helix</keyword>
<evidence type="ECO:0000313" key="3">
    <source>
        <dbReference type="Proteomes" id="UP000034176"/>
    </source>
</evidence>
<name>A0A0G0ALB9_9BACT</name>
<dbReference type="EMBL" id="LBPN01000028">
    <property type="protein sequence ID" value="KKP57604.1"/>
    <property type="molecule type" value="Genomic_DNA"/>
</dbReference>
<feature type="transmembrane region" description="Helical" evidence="1">
    <location>
        <begin position="20"/>
        <end position="38"/>
    </location>
</feature>
<organism evidence="2 3">
    <name type="scientific">Candidatus Gottesmanbacteria bacterium GW2011_GWA1_34_13</name>
    <dbReference type="NCBI Taxonomy" id="1618434"/>
    <lineage>
        <taxon>Bacteria</taxon>
        <taxon>Candidatus Gottesmaniibacteriota</taxon>
    </lineage>
</organism>
<gene>
    <name evidence="2" type="ORF">UR52_C0028G0005</name>
</gene>
<sequence>MAKRNHRSSNISPINPSLHFLLFLVMALILIVVVANVMTEVSKNTRAAIVCPQNNQNQVAVIENLSKNCKYGVSYTTDGNNCKTWVCKPAPIASPKVTKKLVK</sequence>
<comment type="caution">
    <text evidence="2">The sequence shown here is derived from an EMBL/GenBank/DDBJ whole genome shotgun (WGS) entry which is preliminary data.</text>
</comment>
<dbReference type="STRING" id="1618434.UR52_C0028G0005"/>
<keyword evidence="1" id="KW-0812">Transmembrane</keyword>
<dbReference type="AlphaFoldDB" id="A0A0G0ALB9"/>